<dbReference type="Gene3D" id="1.10.1040.50">
    <property type="match status" value="1"/>
</dbReference>
<comment type="pathway">
    <text evidence="1">Lipid metabolism; fatty acid beta-oxidation.</text>
</comment>
<dbReference type="Proteomes" id="UP000647339">
    <property type="component" value="Unassembled WGS sequence"/>
</dbReference>
<keyword evidence="3" id="KW-0442">Lipid degradation</keyword>
<evidence type="ECO:0000256" key="3">
    <source>
        <dbReference type="ARBA" id="ARBA00022963"/>
    </source>
</evidence>
<dbReference type="Pfam" id="PF00725">
    <property type="entry name" value="3HCDH"/>
    <property type="match status" value="1"/>
</dbReference>
<gene>
    <name evidence="10" type="ORF">GCM10011339_15430</name>
</gene>
<feature type="domain" description="3-hydroxyacyl-CoA dehydrogenase NAD binding" evidence="9">
    <location>
        <begin position="7"/>
        <end position="205"/>
    </location>
</feature>
<comment type="catalytic activity">
    <reaction evidence="7">
        <text>a (3S)-3-hydroxyacyl-CoA + NAD(+) = a 3-oxoacyl-CoA + NADH + H(+)</text>
        <dbReference type="Rhea" id="RHEA:22432"/>
        <dbReference type="ChEBI" id="CHEBI:15378"/>
        <dbReference type="ChEBI" id="CHEBI:57318"/>
        <dbReference type="ChEBI" id="CHEBI:57540"/>
        <dbReference type="ChEBI" id="CHEBI:57945"/>
        <dbReference type="ChEBI" id="CHEBI:90726"/>
        <dbReference type="EC" id="1.1.1.35"/>
    </reaction>
</comment>
<evidence type="ECO:0000259" key="8">
    <source>
        <dbReference type="Pfam" id="PF00725"/>
    </source>
</evidence>
<dbReference type="EMBL" id="BMIU01000006">
    <property type="protein sequence ID" value="GGF28175.1"/>
    <property type="molecule type" value="Genomic_DNA"/>
</dbReference>
<reference evidence="11" key="1">
    <citation type="journal article" date="2019" name="Int. J. Syst. Evol. Microbiol.">
        <title>The Global Catalogue of Microorganisms (GCM) 10K type strain sequencing project: providing services to taxonomists for standard genome sequencing and annotation.</title>
        <authorList>
            <consortium name="The Broad Institute Genomics Platform"/>
            <consortium name="The Broad Institute Genome Sequencing Center for Infectious Disease"/>
            <person name="Wu L."/>
            <person name="Ma J."/>
        </authorList>
    </citation>
    <scope>NUCLEOTIDE SEQUENCE [LARGE SCALE GENOMIC DNA]</scope>
    <source>
        <strain evidence="11">CGMCC 1.15407</strain>
    </source>
</reference>
<dbReference type="Pfam" id="PF00378">
    <property type="entry name" value="ECH_1"/>
    <property type="match status" value="1"/>
</dbReference>
<dbReference type="RefSeq" id="WP_137401627.1">
    <property type="nucleotide sequence ID" value="NZ_BMIU01000006.1"/>
</dbReference>
<keyword evidence="6" id="KW-0443">Lipid metabolism</keyword>
<dbReference type="InterPro" id="IPR029045">
    <property type="entry name" value="ClpP/crotonase-like_dom_sf"/>
</dbReference>
<dbReference type="SUPFAM" id="SSF52096">
    <property type="entry name" value="ClpP/crotonase"/>
    <property type="match status" value="1"/>
</dbReference>
<keyword evidence="2" id="KW-0276">Fatty acid metabolism</keyword>
<feature type="domain" description="3-hydroxyacyl-CoA dehydrogenase C-terminal" evidence="8">
    <location>
        <begin position="208"/>
        <end position="306"/>
    </location>
</feature>
<dbReference type="InterPro" id="IPR006108">
    <property type="entry name" value="3HC_DH_C"/>
</dbReference>
<dbReference type="InterPro" id="IPR001753">
    <property type="entry name" value="Enoyl-CoA_hydra/iso"/>
</dbReference>
<name>A0ABQ1UXX0_9BACT</name>
<evidence type="ECO:0000313" key="10">
    <source>
        <dbReference type="EMBL" id="GGF28175.1"/>
    </source>
</evidence>
<dbReference type="PANTHER" id="PTHR48075">
    <property type="entry name" value="3-HYDROXYACYL-COA DEHYDROGENASE FAMILY PROTEIN"/>
    <property type="match status" value="1"/>
</dbReference>
<dbReference type="Pfam" id="PF02737">
    <property type="entry name" value="3HCDH_N"/>
    <property type="match status" value="1"/>
</dbReference>
<evidence type="ECO:0000256" key="5">
    <source>
        <dbReference type="ARBA" id="ARBA00023027"/>
    </source>
</evidence>
<evidence type="ECO:0000256" key="7">
    <source>
        <dbReference type="ARBA" id="ARBA00049556"/>
    </source>
</evidence>
<evidence type="ECO:0000313" key="11">
    <source>
        <dbReference type="Proteomes" id="UP000647339"/>
    </source>
</evidence>
<dbReference type="InterPro" id="IPR006176">
    <property type="entry name" value="3-OHacyl-CoA_DH_NAD-bd"/>
</dbReference>
<evidence type="ECO:0000256" key="2">
    <source>
        <dbReference type="ARBA" id="ARBA00022832"/>
    </source>
</evidence>
<keyword evidence="5" id="KW-0520">NAD</keyword>
<dbReference type="CDD" id="cd06558">
    <property type="entry name" value="crotonase-like"/>
    <property type="match status" value="1"/>
</dbReference>
<proteinExistence type="predicted"/>
<sequence length="801" mass="90258">MKRAIQKVAILGSGIMGSRIACHFANIGVKVLLLDILPKEPNEAEQKKGLTLEDKAVRNRLVNEALEKTLKSKPSPIYDKAFAERIQTGNFEDDLPKIKEYDWVIEVVVERLDIKQSLYEKVETHRKPGTLITSNTSGIPMQMLCEGRSEDFQENFCGTHFFNPPRYLRLLEIIPGPKTDPAIIDFLMEYGDRFLGKETVLCKDTPAFIANRIGVYAMMSSMHTIEEMKMGVSEVDKLTGTVIGRAKSATFRTMDVVGLDTMVNVADNLSKALQKDESKDQFKLPKTVEFLSDKKWLGDKTGQGFFHMIRHKDGSKELKEIDLQTHEYKPAEKPKFKALEESKEINDLKKRIKFLVNFDDKAGEFYRATFYDLFRYCSFRIPEISDELYRIDQAVCAGFGWEYGPFENWDILGVKDTVKKMEAADQKPANWVYEMLDAGNDRFYRVENGNRQYYDIPSKSYKDIPGQQEFILLDTLKAANKKIWENAGSTIYDMGDDVIGLEFHTKMNSLGQEVIEGMNTAISMAEKDYKGLVIGNEGPNFSAGANLAMIFMFAGDQEFDEINMMIAQFQKTMMRVRYSSIPVVVAPHNMALGGGCEMSLHADAVQAHAELYMGLVEFGVGVIPAGGGSKEMTLRFSNAIHSGDVEVNRLQEYFMNIAMAKVSTSAEEARGLGYLQAKDGITLNRKRQLAEAKAKVIELYDEGYTQPVQQTNIKVLGKTSLALFEAGITGMQYGSYISDHDAKIARKLAWVMSGGDLSQANEVSEQYLLDLEREAFLSLTGEQKTLERIQSILFKGKPLRN</sequence>
<dbReference type="Gene3D" id="3.40.50.720">
    <property type="entry name" value="NAD(P)-binding Rossmann-like Domain"/>
    <property type="match status" value="1"/>
</dbReference>
<evidence type="ECO:0000256" key="4">
    <source>
        <dbReference type="ARBA" id="ARBA00023002"/>
    </source>
</evidence>
<dbReference type="Gene3D" id="3.90.226.10">
    <property type="entry name" value="2-enoyl-CoA Hydratase, Chain A, domain 1"/>
    <property type="match status" value="1"/>
</dbReference>
<keyword evidence="4" id="KW-0560">Oxidoreductase</keyword>
<dbReference type="InterPro" id="IPR008927">
    <property type="entry name" value="6-PGluconate_DH-like_C_sf"/>
</dbReference>
<evidence type="ECO:0000259" key="9">
    <source>
        <dbReference type="Pfam" id="PF02737"/>
    </source>
</evidence>
<evidence type="ECO:0000256" key="1">
    <source>
        <dbReference type="ARBA" id="ARBA00005005"/>
    </source>
</evidence>
<keyword evidence="11" id="KW-1185">Reference proteome</keyword>
<protein>
    <submittedName>
        <fullName evidence="10">3-hydroxyacyl-CoA dehydrogenase</fullName>
    </submittedName>
</protein>
<evidence type="ECO:0000256" key="6">
    <source>
        <dbReference type="ARBA" id="ARBA00023098"/>
    </source>
</evidence>
<dbReference type="SUPFAM" id="SSF51735">
    <property type="entry name" value="NAD(P)-binding Rossmann-fold domains"/>
    <property type="match status" value="1"/>
</dbReference>
<dbReference type="InterPro" id="IPR036291">
    <property type="entry name" value="NAD(P)-bd_dom_sf"/>
</dbReference>
<dbReference type="PANTHER" id="PTHR48075:SF7">
    <property type="entry name" value="3-HYDROXYACYL-COA DEHYDROGENASE-RELATED"/>
    <property type="match status" value="1"/>
</dbReference>
<organism evidence="10 11">
    <name type="scientific">Echinicola rosea</name>
    <dbReference type="NCBI Taxonomy" id="1807691"/>
    <lineage>
        <taxon>Bacteria</taxon>
        <taxon>Pseudomonadati</taxon>
        <taxon>Bacteroidota</taxon>
        <taxon>Cytophagia</taxon>
        <taxon>Cytophagales</taxon>
        <taxon>Cyclobacteriaceae</taxon>
        <taxon>Echinicola</taxon>
    </lineage>
</organism>
<accession>A0ABQ1UXX0</accession>
<dbReference type="SUPFAM" id="SSF48179">
    <property type="entry name" value="6-phosphogluconate dehydrogenase C-terminal domain-like"/>
    <property type="match status" value="2"/>
</dbReference>
<comment type="caution">
    <text evidence="10">The sequence shown here is derived from an EMBL/GenBank/DDBJ whole genome shotgun (WGS) entry which is preliminary data.</text>
</comment>